<feature type="transmembrane region" description="Helical" evidence="6">
    <location>
        <begin position="79"/>
        <end position="100"/>
    </location>
</feature>
<evidence type="ECO:0000256" key="3">
    <source>
        <dbReference type="ARBA" id="ARBA00022692"/>
    </source>
</evidence>
<dbReference type="AlphaFoldDB" id="A0A8J6CIU4"/>
<dbReference type="OrthoDB" id="73465at2759"/>
<evidence type="ECO:0000256" key="4">
    <source>
        <dbReference type="ARBA" id="ARBA00022989"/>
    </source>
</evidence>
<organism evidence="8 9">
    <name type="scientific">Diacronema lutheri</name>
    <name type="common">Unicellular marine alga</name>
    <name type="synonym">Monochrysis lutheri</name>
    <dbReference type="NCBI Taxonomy" id="2081491"/>
    <lineage>
        <taxon>Eukaryota</taxon>
        <taxon>Haptista</taxon>
        <taxon>Haptophyta</taxon>
        <taxon>Pavlovophyceae</taxon>
        <taxon>Pavlovales</taxon>
        <taxon>Pavlovaceae</taxon>
        <taxon>Diacronema</taxon>
    </lineage>
</organism>
<evidence type="ECO:0000256" key="1">
    <source>
        <dbReference type="ARBA" id="ARBA00004127"/>
    </source>
</evidence>
<accession>A0A8J6CIU4</accession>
<feature type="transmembrane region" description="Helical" evidence="6">
    <location>
        <begin position="222"/>
        <end position="240"/>
    </location>
</feature>
<feature type="signal peptide" evidence="7">
    <location>
        <begin position="1"/>
        <end position="17"/>
    </location>
</feature>
<dbReference type="InterPro" id="IPR008217">
    <property type="entry name" value="Ccc1_fam"/>
</dbReference>
<evidence type="ECO:0000256" key="7">
    <source>
        <dbReference type="SAM" id="SignalP"/>
    </source>
</evidence>
<keyword evidence="4 6" id="KW-1133">Transmembrane helix</keyword>
<proteinExistence type="inferred from homology"/>
<feature type="transmembrane region" description="Helical" evidence="6">
    <location>
        <begin position="156"/>
        <end position="178"/>
    </location>
</feature>
<dbReference type="GO" id="GO:0005384">
    <property type="term" value="F:manganese ion transmembrane transporter activity"/>
    <property type="evidence" value="ECO:0007669"/>
    <property type="project" value="InterPro"/>
</dbReference>
<dbReference type="Proteomes" id="UP000751190">
    <property type="component" value="Unassembled WGS sequence"/>
</dbReference>
<comment type="caution">
    <text evidence="8">The sequence shown here is derived from an EMBL/GenBank/DDBJ whole genome shotgun (WGS) entry which is preliminary data.</text>
</comment>
<dbReference type="PANTHER" id="PTHR31851">
    <property type="entry name" value="FE(2+)/MN(2+) TRANSPORTER PCL1"/>
    <property type="match status" value="1"/>
</dbReference>
<protein>
    <submittedName>
        <fullName evidence="8">Uncharacterized protein</fullName>
    </submittedName>
</protein>
<keyword evidence="7" id="KW-0732">Signal</keyword>
<reference evidence="8" key="1">
    <citation type="submission" date="2021-05" db="EMBL/GenBank/DDBJ databases">
        <title>The genome of the haptophyte Pavlova lutheri (Diacronema luteri, Pavlovales) - a model for lipid biosynthesis in eukaryotic algae.</title>
        <authorList>
            <person name="Hulatt C.J."/>
            <person name="Posewitz M.C."/>
        </authorList>
    </citation>
    <scope>NUCLEOTIDE SEQUENCE</scope>
    <source>
        <strain evidence="8">NIVA-4/92</strain>
    </source>
</reference>
<evidence type="ECO:0000313" key="8">
    <source>
        <dbReference type="EMBL" id="KAG8469223.1"/>
    </source>
</evidence>
<keyword evidence="5 6" id="KW-0472">Membrane</keyword>
<comment type="similarity">
    <text evidence="2">Belongs to the CCC1 family.</text>
</comment>
<evidence type="ECO:0000256" key="5">
    <source>
        <dbReference type="ARBA" id="ARBA00023136"/>
    </source>
</evidence>
<evidence type="ECO:0000256" key="6">
    <source>
        <dbReference type="SAM" id="Phobius"/>
    </source>
</evidence>
<evidence type="ECO:0000313" key="9">
    <source>
        <dbReference type="Proteomes" id="UP000751190"/>
    </source>
</evidence>
<keyword evidence="3 6" id="KW-0812">Transmembrane</keyword>
<dbReference type="GO" id="GO:0012505">
    <property type="term" value="C:endomembrane system"/>
    <property type="evidence" value="ECO:0007669"/>
    <property type="project" value="UniProtKB-SubCell"/>
</dbReference>
<feature type="chain" id="PRO_5035202003" evidence="7">
    <location>
        <begin position="18"/>
        <end position="247"/>
    </location>
</feature>
<sequence length="247" mass="25407">MAKGVIALVFACAVACAAEQRRLTLAAPSRARGASRLALLRGGGQPGKVPAVDRQKCAARHSALYRACEKLAGDHMRGIIFGGLDGTLTTFAIMAASIGAQQKPQTTLVLGLSTLLADAFGMAGGEYLSSKAEREVLTPRALKLAELEPSPLAKGFAMFSAFLFFGAIPLIGFVASHMAAVHLPKLEHGAVSAVVTTAALFALGAVKSQFGKGPWWRSGGEVVLVGGVAAGVAYSSALLADRLVSSM</sequence>
<name>A0A8J6CIU4_DIALT</name>
<dbReference type="EMBL" id="JAGTXO010000003">
    <property type="protein sequence ID" value="KAG8469223.1"/>
    <property type="molecule type" value="Genomic_DNA"/>
</dbReference>
<comment type="subcellular location">
    <subcellularLocation>
        <location evidence="1">Endomembrane system</location>
        <topology evidence="1">Multi-pass membrane protein</topology>
    </subcellularLocation>
</comment>
<dbReference type="Pfam" id="PF01988">
    <property type="entry name" value="VIT1"/>
    <property type="match status" value="2"/>
</dbReference>
<dbReference type="GO" id="GO:0030026">
    <property type="term" value="P:intracellular manganese ion homeostasis"/>
    <property type="evidence" value="ECO:0007669"/>
    <property type="project" value="InterPro"/>
</dbReference>
<gene>
    <name evidence="8" type="ORF">KFE25_007741</name>
</gene>
<evidence type="ECO:0000256" key="2">
    <source>
        <dbReference type="ARBA" id="ARBA00007049"/>
    </source>
</evidence>
<feature type="transmembrane region" description="Helical" evidence="6">
    <location>
        <begin position="190"/>
        <end position="210"/>
    </location>
</feature>
<keyword evidence="9" id="KW-1185">Reference proteome</keyword>
<dbReference type="OMA" id="CIKARFV"/>